<feature type="transmembrane region" description="Helical" evidence="1">
    <location>
        <begin position="12"/>
        <end position="36"/>
    </location>
</feature>
<dbReference type="Proteomes" id="UP000503441">
    <property type="component" value="Chromosome"/>
</dbReference>
<name>A0ABX6JXJ2_9MICO</name>
<proteinExistence type="predicted"/>
<gene>
    <name evidence="2" type="ORF">G7066_00105</name>
</gene>
<evidence type="ECO:0000256" key="1">
    <source>
        <dbReference type="SAM" id="Phobius"/>
    </source>
</evidence>
<keyword evidence="1" id="KW-0812">Transmembrane</keyword>
<keyword evidence="1" id="KW-0472">Membrane</keyword>
<evidence type="ECO:0000313" key="2">
    <source>
        <dbReference type="EMBL" id="QIM17510.1"/>
    </source>
</evidence>
<sequence length="52" mass="6040">MFSIIWRFFPGPAWLRVIVLLLVLAALVYALITYVYPWVTLQFPPEDVTVNS</sequence>
<keyword evidence="1" id="KW-1133">Transmembrane helix</keyword>
<protein>
    <recommendedName>
        <fullName evidence="4">DUF4175 domain-containing protein</fullName>
    </recommendedName>
</protein>
<evidence type="ECO:0000313" key="3">
    <source>
        <dbReference type="Proteomes" id="UP000503441"/>
    </source>
</evidence>
<dbReference type="EMBL" id="CP049933">
    <property type="protein sequence ID" value="QIM17510.1"/>
    <property type="molecule type" value="Genomic_DNA"/>
</dbReference>
<evidence type="ECO:0008006" key="4">
    <source>
        <dbReference type="Google" id="ProtNLM"/>
    </source>
</evidence>
<reference evidence="2 3" key="1">
    <citation type="submission" date="2020-03" db="EMBL/GenBank/DDBJ databases">
        <title>Leucobacter sp. nov., isolated from beetles.</title>
        <authorList>
            <person name="Hyun D.-W."/>
            <person name="Bae J.-W."/>
        </authorList>
    </citation>
    <scope>NUCLEOTIDE SEQUENCE [LARGE SCALE GENOMIC DNA]</scope>
    <source>
        <strain evidence="2 3">HDW9A</strain>
    </source>
</reference>
<dbReference type="RefSeq" id="WP_166328120.1">
    <property type="nucleotide sequence ID" value="NZ_CP049933.1"/>
</dbReference>
<keyword evidence="3" id="KW-1185">Reference proteome</keyword>
<accession>A0ABX6JXJ2</accession>
<organism evidence="2 3">
    <name type="scientific">Leucobacter coleopterorum</name>
    <dbReference type="NCBI Taxonomy" id="2714933"/>
    <lineage>
        <taxon>Bacteria</taxon>
        <taxon>Bacillati</taxon>
        <taxon>Actinomycetota</taxon>
        <taxon>Actinomycetes</taxon>
        <taxon>Micrococcales</taxon>
        <taxon>Microbacteriaceae</taxon>
        <taxon>Leucobacter</taxon>
    </lineage>
</organism>